<reference evidence="1 2" key="1">
    <citation type="submission" date="2023-09" db="EMBL/GenBank/DDBJ databases">
        <title>Nesidiocoris tenuis whole genome shotgun sequence.</title>
        <authorList>
            <person name="Shibata T."/>
            <person name="Shimoda M."/>
            <person name="Kobayashi T."/>
            <person name="Uehara T."/>
        </authorList>
    </citation>
    <scope>NUCLEOTIDE SEQUENCE [LARGE SCALE GENOMIC DNA]</scope>
    <source>
        <strain evidence="1 2">Japan</strain>
    </source>
</reference>
<proteinExistence type="predicted"/>
<evidence type="ECO:0000313" key="2">
    <source>
        <dbReference type="Proteomes" id="UP001307889"/>
    </source>
</evidence>
<sequence>MPEQTFQQRKKHHFHSCQIRCLMAQSIAIIPLKVSAKPGQWERLGKGISAKNLLSTGFFSFGILTISIYTVRFSTTNGPSVVVRTSEAESHPRTDFKYCSILGPSANTSANSNNQETLFISCHLFSLFIPTVGRELSSNSTPSLSRLADVFCGVSGATIVLFESEE</sequence>
<dbReference type="Proteomes" id="UP001307889">
    <property type="component" value="Chromosome 7"/>
</dbReference>
<organism evidence="1 2">
    <name type="scientific">Nesidiocoris tenuis</name>
    <dbReference type="NCBI Taxonomy" id="355587"/>
    <lineage>
        <taxon>Eukaryota</taxon>
        <taxon>Metazoa</taxon>
        <taxon>Ecdysozoa</taxon>
        <taxon>Arthropoda</taxon>
        <taxon>Hexapoda</taxon>
        <taxon>Insecta</taxon>
        <taxon>Pterygota</taxon>
        <taxon>Neoptera</taxon>
        <taxon>Paraneoptera</taxon>
        <taxon>Hemiptera</taxon>
        <taxon>Heteroptera</taxon>
        <taxon>Panheteroptera</taxon>
        <taxon>Cimicomorpha</taxon>
        <taxon>Miridae</taxon>
        <taxon>Dicyphina</taxon>
        <taxon>Nesidiocoris</taxon>
    </lineage>
</organism>
<accession>A0ABN7AVZ4</accession>
<dbReference type="EMBL" id="AP028915">
    <property type="protein sequence ID" value="BES96369.1"/>
    <property type="molecule type" value="Genomic_DNA"/>
</dbReference>
<name>A0ABN7AVZ4_9HEMI</name>
<evidence type="ECO:0000313" key="1">
    <source>
        <dbReference type="EMBL" id="BES96369.1"/>
    </source>
</evidence>
<keyword evidence="2" id="KW-1185">Reference proteome</keyword>
<protein>
    <submittedName>
        <fullName evidence="1">Uncharacterized protein</fullName>
    </submittedName>
</protein>
<gene>
    <name evidence="1" type="ORF">NTJ_09180</name>
</gene>